<gene>
    <name evidence="1" type="ORF">LCGC14_2653300</name>
</gene>
<feature type="non-terminal residue" evidence="1">
    <location>
        <position position="1"/>
    </location>
</feature>
<dbReference type="AlphaFoldDB" id="A0A0F9AGJ6"/>
<name>A0A0F9AGJ6_9ZZZZ</name>
<protein>
    <submittedName>
        <fullName evidence="1">Uncharacterized protein</fullName>
    </submittedName>
</protein>
<comment type="caution">
    <text evidence="1">The sequence shown here is derived from an EMBL/GenBank/DDBJ whole genome shotgun (WGS) entry which is preliminary data.</text>
</comment>
<dbReference type="EMBL" id="LAZR01046075">
    <property type="protein sequence ID" value="KKK97385.1"/>
    <property type="molecule type" value="Genomic_DNA"/>
</dbReference>
<proteinExistence type="predicted"/>
<organism evidence="1">
    <name type="scientific">marine sediment metagenome</name>
    <dbReference type="NCBI Taxonomy" id="412755"/>
    <lineage>
        <taxon>unclassified sequences</taxon>
        <taxon>metagenomes</taxon>
        <taxon>ecological metagenomes</taxon>
    </lineage>
</organism>
<reference evidence="1" key="1">
    <citation type="journal article" date="2015" name="Nature">
        <title>Complex archaea that bridge the gap between prokaryotes and eukaryotes.</title>
        <authorList>
            <person name="Spang A."/>
            <person name="Saw J.H."/>
            <person name="Jorgensen S.L."/>
            <person name="Zaremba-Niedzwiedzka K."/>
            <person name="Martijn J."/>
            <person name="Lind A.E."/>
            <person name="van Eijk R."/>
            <person name="Schleper C."/>
            <person name="Guy L."/>
            <person name="Ettema T.J."/>
        </authorList>
    </citation>
    <scope>NUCLEOTIDE SEQUENCE</scope>
</reference>
<evidence type="ECO:0000313" key="1">
    <source>
        <dbReference type="EMBL" id="KKK97385.1"/>
    </source>
</evidence>
<accession>A0A0F9AGJ6</accession>
<sequence length="67" mass="7775">SKFKNKQKPEGFRIIGGVQDGNTRFIEETVSTLRDMASQLREKPSFKLEDLPELSKWQDSKKKTIFS</sequence>